<feature type="transmembrane region" description="Helical" evidence="6">
    <location>
        <begin position="33"/>
        <end position="52"/>
    </location>
</feature>
<dbReference type="EMBL" id="FMYI01000001">
    <property type="protein sequence ID" value="SDB80965.1"/>
    <property type="molecule type" value="Genomic_DNA"/>
</dbReference>
<keyword evidence="8" id="KW-1185">Reference proteome</keyword>
<evidence type="ECO:0000256" key="4">
    <source>
        <dbReference type="ARBA" id="ARBA00023136"/>
    </source>
</evidence>
<evidence type="ECO:0000256" key="2">
    <source>
        <dbReference type="ARBA" id="ARBA00022692"/>
    </source>
</evidence>
<dbReference type="PANTHER" id="PTHR36460:SF1">
    <property type="entry name" value="UPF0132 DOMAIN PROTEIN (AFU_ORTHOLOGUE AFUA_3G10255)"/>
    <property type="match status" value="1"/>
</dbReference>
<evidence type="ECO:0000313" key="7">
    <source>
        <dbReference type="EMBL" id="SDB80965.1"/>
    </source>
</evidence>
<evidence type="ECO:0000313" key="8">
    <source>
        <dbReference type="Proteomes" id="UP000242949"/>
    </source>
</evidence>
<dbReference type="GO" id="GO:0016020">
    <property type="term" value="C:membrane"/>
    <property type="evidence" value="ECO:0007669"/>
    <property type="project" value="UniProtKB-SubCell"/>
</dbReference>
<reference evidence="8" key="1">
    <citation type="submission" date="2016-09" db="EMBL/GenBank/DDBJ databases">
        <authorList>
            <person name="Varghese N."/>
            <person name="Submissions S."/>
        </authorList>
    </citation>
    <scope>NUCLEOTIDE SEQUENCE [LARGE SCALE GENOMIC DNA]</scope>
    <source>
        <strain evidence="8">S5</strain>
    </source>
</reference>
<sequence>MSEDVEKQTIFEEDEEGGTEENQTTSSGMKQNLAGMLCYFAGAITGIIFLLIEKDNSFVRYHAIQSIILTIFIIILNTVLSVIPIIGWLIGILLSPVFMFLWIYTMWKAYQNKRFTLPVISKIARDQVNKNN</sequence>
<protein>
    <submittedName>
        <fullName evidence="7">Uncharacterized membrane protein</fullName>
    </submittedName>
</protein>
<accession>A0A1G6GGT8</accession>
<evidence type="ECO:0000256" key="5">
    <source>
        <dbReference type="SAM" id="MobiDB-lite"/>
    </source>
</evidence>
<dbReference type="Proteomes" id="UP000242949">
    <property type="component" value="Unassembled WGS sequence"/>
</dbReference>
<keyword evidence="4 6" id="KW-0472">Membrane</keyword>
<keyword evidence="2 6" id="KW-0812">Transmembrane</keyword>
<feature type="transmembrane region" description="Helical" evidence="6">
    <location>
        <begin position="85"/>
        <end position="104"/>
    </location>
</feature>
<evidence type="ECO:0000256" key="1">
    <source>
        <dbReference type="ARBA" id="ARBA00004141"/>
    </source>
</evidence>
<dbReference type="RefSeq" id="WP_176759165.1">
    <property type="nucleotide sequence ID" value="NZ_FMYI01000001.1"/>
</dbReference>
<organism evidence="7 8">
    <name type="scientific">Pelagirhabdus alkalitolerans</name>
    <dbReference type="NCBI Taxonomy" id="1612202"/>
    <lineage>
        <taxon>Bacteria</taxon>
        <taxon>Bacillati</taxon>
        <taxon>Bacillota</taxon>
        <taxon>Bacilli</taxon>
        <taxon>Bacillales</taxon>
        <taxon>Bacillaceae</taxon>
        <taxon>Pelagirhabdus</taxon>
    </lineage>
</organism>
<name>A0A1G6GGT8_9BACI</name>
<dbReference type="InterPro" id="IPR019109">
    <property type="entry name" value="MamF_MmsF"/>
</dbReference>
<feature type="compositionally biased region" description="Basic and acidic residues" evidence="5">
    <location>
        <begin position="1"/>
        <end position="10"/>
    </location>
</feature>
<dbReference type="PANTHER" id="PTHR36460">
    <property type="entry name" value="UPF0132 DOMAIN PROTEIN (AFU_ORTHOLOGUE AFUA_3G10255)"/>
    <property type="match status" value="1"/>
</dbReference>
<evidence type="ECO:0000256" key="6">
    <source>
        <dbReference type="SAM" id="Phobius"/>
    </source>
</evidence>
<dbReference type="AlphaFoldDB" id="A0A1G6GGT8"/>
<proteinExistence type="predicted"/>
<feature type="transmembrane region" description="Helical" evidence="6">
    <location>
        <begin position="59"/>
        <end position="79"/>
    </location>
</feature>
<dbReference type="Pfam" id="PF09685">
    <property type="entry name" value="MamF_MmsF"/>
    <property type="match status" value="1"/>
</dbReference>
<keyword evidence="3 6" id="KW-1133">Transmembrane helix</keyword>
<gene>
    <name evidence="7" type="ORF">SAMN05421734_10127</name>
</gene>
<feature type="region of interest" description="Disordered" evidence="5">
    <location>
        <begin position="1"/>
        <end position="26"/>
    </location>
</feature>
<dbReference type="STRING" id="1612202.SAMN05421734_10127"/>
<comment type="subcellular location">
    <subcellularLocation>
        <location evidence="1">Membrane</location>
        <topology evidence="1">Multi-pass membrane protein</topology>
    </subcellularLocation>
</comment>
<evidence type="ECO:0000256" key="3">
    <source>
        <dbReference type="ARBA" id="ARBA00022989"/>
    </source>
</evidence>